<dbReference type="Pfam" id="PF06429">
    <property type="entry name" value="Flg_bbr_C"/>
    <property type="match status" value="1"/>
</dbReference>
<feature type="domain" description="Flagellar basal body rod protein N-terminal" evidence="6">
    <location>
        <begin position="10"/>
        <end position="37"/>
    </location>
</feature>
<comment type="similarity">
    <text evidence="2 5">Belongs to the flagella basal body rod proteins family.</text>
</comment>
<dbReference type="GO" id="GO:0009424">
    <property type="term" value="C:bacterial-type flagellum hook"/>
    <property type="evidence" value="ECO:0007669"/>
    <property type="project" value="TreeGrafter"/>
</dbReference>
<dbReference type="InterPro" id="IPR010930">
    <property type="entry name" value="Flg_bb/hook_C_dom"/>
</dbReference>
<dbReference type="InterPro" id="IPR020013">
    <property type="entry name" value="Flagellar_FlgE/F/G"/>
</dbReference>
<evidence type="ECO:0000259" key="6">
    <source>
        <dbReference type="Pfam" id="PF00460"/>
    </source>
</evidence>
<dbReference type="GO" id="GO:0071978">
    <property type="term" value="P:bacterial-type flagellum-dependent swarming motility"/>
    <property type="evidence" value="ECO:0007669"/>
    <property type="project" value="TreeGrafter"/>
</dbReference>
<feature type="domain" description="Flagellar hook protein FlgE/F/G-like D1" evidence="9">
    <location>
        <begin position="90"/>
        <end position="147"/>
    </location>
</feature>
<dbReference type="PANTHER" id="PTHR30435">
    <property type="entry name" value="FLAGELLAR PROTEIN"/>
    <property type="match status" value="1"/>
</dbReference>
<dbReference type="InterPro" id="IPR037058">
    <property type="entry name" value="Falgellar_hook_FlgE_sf"/>
</dbReference>
<evidence type="ECO:0000256" key="1">
    <source>
        <dbReference type="ARBA" id="ARBA00004117"/>
    </source>
</evidence>
<keyword evidence="4 5" id="KW-0975">Bacterial flagellum</keyword>
<dbReference type="Gene3D" id="2.60.98.20">
    <property type="entry name" value="Flagellar hook protein FlgE"/>
    <property type="match status" value="1"/>
</dbReference>
<keyword evidence="10" id="KW-0969">Cilium</keyword>
<dbReference type="EMBL" id="CP116968">
    <property type="protein sequence ID" value="WNM62767.1"/>
    <property type="molecule type" value="Genomic_DNA"/>
</dbReference>
<keyword evidence="10" id="KW-0966">Cell projection</keyword>
<dbReference type="Pfam" id="PF22692">
    <property type="entry name" value="LlgE_F_G_D1"/>
    <property type="match status" value="1"/>
</dbReference>
<name>A0AA96GK08_9BACT</name>
<dbReference type="InterPro" id="IPR037925">
    <property type="entry name" value="FlgE/F/G-like"/>
</dbReference>
<evidence type="ECO:0000259" key="9">
    <source>
        <dbReference type="Pfam" id="PF22692"/>
    </source>
</evidence>
<feature type="domain" description="Flagellar basal-body/hook protein C-terminal" evidence="7">
    <location>
        <begin position="402"/>
        <end position="444"/>
    </location>
</feature>
<evidence type="ECO:0000259" key="8">
    <source>
        <dbReference type="Pfam" id="PF07559"/>
    </source>
</evidence>
<sequence length="446" mass="45938">MGITSAFFAATSGINATSRALSEIGNNIANAQTIGYKSRSVSFGDLFGATIGGGGTSTALVEGRGVRVLGIDPSFTQGSLQTTSNALDLAIDGDGFFRVSDATGNIFYSRAGQFDIDAQGNLVNPAGLRLQGDQADDTGLLSGSVGNLTLTTSTQPGIQTSEITMSGRLAANAPINAYTTAQVLDPQSNSGLFPGSTSVRVFDSQGRGHDLTVYFAKTANNTWDYNVIAPDSEVTVPAGDNNPTTGNALVAQGTLTYTTDGFLSSESDPTGHDITFTGGVGAPQRIIFDFGTSITEGGAGTDGILQQGESLNNKALILDTLSQDGYGPGSLAGTSIGEDGVITGRFDNGTTRTLGQVRLTRFINPDGLQPIGRNLFIQSGDSGTPLDGVPGTGAFGKVSASTLEASNVDLGEELVNMITMQRGFQANSRIITTTNDLLGELVNLAR</sequence>
<dbReference type="KEGG" id="nneo:PQG83_03185"/>
<comment type="subcellular location">
    <subcellularLocation>
        <location evidence="1 5">Bacterial flagellum basal body</location>
    </subcellularLocation>
</comment>
<feature type="domain" description="Flagellar hook protein FlgE D2" evidence="8">
    <location>
        <begin position="192"/>
        <end position="326"/>
    </location>
</feature>
<dbReference type="GO" id="GO:0005829">
    <property type="term" value="C:cytosol"/>
    <property type="evidence" value="ECO:0007669"/>
    <property type="project" value="TreeGrafter"/>
</dbReference>
<dbReference type="Proteomes" id="UP001302494">
    <property type="component" value="Chromosome"/>
</dbReference>
<protein>
    <recommendedName>
        <fullName evidence="3 5">Flagellar hook protein FlgE</fullName>
    </recommendedName>
</protein>
<dbReference type="InterPro" id="IPR011491">
    <property type="entry name" value="FlgE_D2"/>
</dbReference>
<dbReference type="Pfam" id="PF00460">
    <property type="entry name" value="Flg_bb_rod"/>
    <property type="match status" value="1"/>
</dbReference>
<reference evidence="10 11" key="1">
    <citation type="submission" date="2023-01" db="EMBL/GenBank/DDBJ databases">
        <title>Cultivation and genomic characterization of new, ubiquitous marine nitrite-oxidizing bacteria from the Nitrospirales.</title>
        <authorList>
            <person name="Mueller A.J."/>
            <person name="Daebeler A."/>
            <person name="Herbold C.W."/>
            <person name="Kirkegaard R.H."/>
            <person name="Daims H."/>
        </authorList>
    </citation>
    <scope>NUCLEOTIDE SEQUENCE [LARGE SCALE GENOMIC DNA]</scope>
    <source>
        <strain evidence="10 11">DK</strain>
    </source>
</reference>
<organism evidence="10 11">
    <name type="scientific">Candidatus Nitrospira neomarina</name>
    <dbReference type="NCBI Taxonomy" id="3020899"/>
    <lineage>
        <taxon>Bacteria</taxon>
        <taxon>Pseudomonadati</taxon>
        <taxon>Nitrospirota</taxon>
        <taxon>Nitrospiria</taxon>
        <taxon>Nitrospirales</taxon>
        <taxon>Nitrospiraceae</taxon>
        <taxon>Nitrospira</taxon>
    </lineage>
</organism>
<evidence type="ECO:0000313" key="10">
    <source>
        <dbReference type="EMBL" id="WNM62767.1"/>
    </source>
</evidence>
<evidence type="ECO:0000256" key="4">
    <source>
        <dbReference type="ARBA" id="ARBA00023143"/>
    </source>
</evidence>
<accession>A0AA96GK08</accession>
<dbReference type="NCBIfam" id="TIGR03506">
    <property type="entry name" value="FlgEFG_subfam"/>
    <property type="match status" value="1"/>
</dbReference>
<dbReference type="AlphaFoldDB" id="A0AA96GK08"/>
<evidence type="ECO:0000259" key="7">
    <source>
        <dbReference type="Pfam" id="PF06429"/>
    </source>
</evidence>
<dbReference type="RefSeq" id="WP_312746723.1">
    <property type="nucleotide sequence ID" value="NZ_CP116968.1"/>
</dbReference>
<gene>
    <name evidence="10" type="ORF">PQG83_03185</name>
</gene>
<proteinExistence type="inferred from homology"/>
<dbReference type="SUPFAM" id="SSF117143">
    <property type="entry name" value="Flagellar hook protein flgE"/>
    <property type="match status" value="1"/>
</dbReference>
<evidence type="ECO:0000256" key="3">
    <source>
        <dbReference type="ARBA" id="ARBA00019015"/>
    </source>
</evidence>
<dbReference type="Pfam" id="PF07559">
    <property type="entry name" value="FlgE_D2"/>
    <property type="match status" value="1"/>
</dbReference>
<comment type="function">
    <text evidence="5">A flexible structure which links the flagellar filament to the drive apparatus in the basal body.</text>
</comment>
<evidence type="ECO:0000313" key="11">
    <source>
        <dbReference type="Proteomes" id="UP001302494"/>
    </source>
</evidence>
<dbReference type="PANTHER" id="PTHR30435:SF1">
    <property type="entry name" value="FLAGELLAR HOOK PROTEIN FLGE"/>
    <property type="match status" value="1"/>
</dbReference>
<evidence type="ECO:0000256" key="5">
    <source>
        <dbReference type="RuleBase" id="RU362116"/>
    </source>
</evidence>
<dbReference type="InterPro" id="IPR001444">
    <property type="entry name" value="Flag_bb_rod_N"/>
</dbReference>
<evidence type="ECO:0000256" key="2">
    <source>
        <dbReference type="ARBA" id="ARBA00009677"/>
    </source>
</evidence>
<dbReference type="InterPro" id="IPR053967">
    <property type="entry name" value="LlgE_F_G-like_D1"/>
</dbReference>
<keyword evidence="10" id="KW-0282">Flagellum</keyword>
<dbReference type="GO" id="GO:0009425">
    <property type="term" value="C:bacterial-type flagellum basal body"/>
    <property type="evidence" value="ECO:0007669"/>
    <property type="project" value="UniProtKB-SubCell"/>
</dbReference>
<keyword evidence="11" id="KW-1185">Reference proteome</keyword>